<dbReference type="Proteomes" id="UP000800303">
    <property type="component" value="Unassembled WGS sequence"/>
</dbReference>
<comment type="caution">
    <text evidence="4">The sequence shown here is derived from an EMBL/GenBank/DDBJ whole genome shotgun (WGS) entry which is preliminary data.</text>
</comment>
<keyword evidence="5" id="KW-1185">Reference proteome</keyword>
<name>A0ABX0F9J2_9BACL</name>
<evidence type="ECO:0000259" key="2">
    <source>
        <dbReference type="Pfam" id="PF09822"/>
    </source>
</evidence>
<dbReference type="RefSeq" id="WP_166275703.1">
    <property type="nucleotide sequence ID" value="NZ_JAAFGS010000005.1"/>
</dbReference>
<proteinExistence type="predicted"/>
<dbReference type="EMBL" id="JAAFGS010000005">
    <property type="protein sequence ID" value="NGZ76644.1"/>
    <property type="molecule type" value="Genomic_DNA"/>
</dbReference>
<dbReference type="Pfam" id="PF09822">
    <property type="entry name" value="ABC_transp_aux"/>
    <property type="match status" value="1"/>
</dbReference>
<keyword evidence="1" id="KW-1133">Transmembrane helix</keyword>
<dbReference type="Pfam" id="PF23357">
    <property type="entry name" value="DUF7088"/>
    <property type="match status" value="1"/>
</dbReference>
<reference evidence="4 5" key="1">
    <citation type="submission" date="2020-01" db="EMBL/GenBank/DDBJ databases">
        <title>Polyphasic characterisation and genomic insights into a novel alkali tolerant bacterium VR-M41.</title>
        <authorList>
            <person name="Vemuluri V.R."/>
        </authorList>
    </citation>
    <scope>NUCLEOTIDE SEQUENCE [LARGE SCALE GENOMIC DNA]</scope>
    <source>
        <strain evidence="4 5">VR-M41</strain>
    </source>
</reference>
<dbReference type="InterPro" id="IPR055396">
    <property type="entry name" value="DUF7088"/>
</dbReference>
<dbReference type="InterPro" id="IPR019196">
    <property type="entry name" value="ABC_transp_unknown"/>
</dbReference>
<sequence>MNKQPKASNPNSRRILHHANTLVVAIASIGIFVLLTLFLNKASEFQLDLTANKQYTLSDQTNTVLGRLPDTVKLEVFTHKDGDGELVTREVTDLVQEYAKKSSKLDVHTYSLVQQPELARQYNLSSSSVVLTYGKKSQTITFREMFGSGDSSSYTFLGESKLTSALNSLISTEQRKAYLLAGHGEFDLTRLTQLTAGLKADNTEVSELQLYQAGKIPDDADLLMIVAPENDLSDKELKLIETYLDGKGKLFLSLGFNPDMKAAWKNIDALMKKYGVTDEHAVAVDRTNTQLYDPLTVVPSYESHKITEKLRDGKVYPMTYLSVALNAAAEAPKGLTVSPLLSTSAESYGETDLAGLLQSKSEYDKGTDLSGPLYLGYAVDDADGNPKAVLLGTSYFLTDDQIAEQGNKDFALNSINYLSGNQSDLTIRAREQQQYETAYLTAPQARYILIGTMIVFPLAFVLIGLLFWWRRRRV</sequence>
<keyword evidence="1" id="KW-0812">Transmembrane</keyword>
<keyword evidence="1" id="KW-0472">Membrane</keyword>
<gene>
    <name evidence="4" type="ORF">GYN08_15055</name>
</gene>
<evidence type="ECO:0000313" key="4">
    <source>
        <dbReference type="EMBL" id="NGZ76644.1"/>
    </source>
</evidence>
<protein>
    <submittedName>
        <fullName evidence="4">GldG family protein</fullName>
    </submittedName>
</protein>
<feature type="transmembrane region" description="Helical" evidence="1">
    <location>
        <begin position="21"/>
        <end position="39"/>
    </location>
</feature>
<evidence type="ECO:0000256" key="1">
    <source>
        <dbReference type="SAM" id="Phobius"/>
    </source>
</evidence>
<dbReference type="Gene3D" id="3.40.30.10">
    <property type="entry name" value="Glutaredoxin"/>
    <property type="match status" value="1"/>
</dbReference>
<evidence type="ECO:0000313" key="5">
    <source>
        <dbReference type="Proteomes" id="UP000800303"/>
    </source>
</evidence>
<accession>A0ABX0F9J2</accession>
<feature type="domain" description="DUF7088" evidence="3">
    <location>
        <begin position="52"/>
        <end position="142"/>
    </location>
</feature>
<feature type="domain" description="ABC-type uncharacterised transport system" evidence="2">
    <location>
        <begin position="175"/>
        <end position="401"/>
    </location>
</feature>
<feature type="transmembrane region" description="Helical" evidence="1">
    <location>
        <begin position="447"/>
        <end position="469"/>
    </location>
</feature>
<organism evidence="4 5">
    <name type="scientific">Saccharibacillus alkalitolerans</name>
    <dbReference type="NCBI Taxonomy" id="2705290"/>
    <lineage>
        <taxon>Bacteria</taxon>
        <taxon>Bacillati</taxon>
        <taxon>Bacillota</taxon>
        <taxon>Bacilli</taxon>
        <taxon>Bacillales</taxon>
        <taxon>Paenibacillaceae</taxon>
        <taxon>Saccharibacillus</taxon>
    </lineage>
</organism>
<evidence type="ECO:0000259" key="3">
    <source>
        <dbReference type="Pfam" id="PF23357"/>
    </source>
</evidence>